<dbReference type="OrthoDB" id="2886770at2759"/>
<accession>A0A0C3CLT3</accession>
<name>A0A0C3CLT3_PILCF</name>
<dbReference type="Proteomes" id="UP000054166">
    <property type="component" value="Unassembled WGS sequence"/>
</dbReference>
<evidence type="ECO:0000313" key="1">
    <source>
        <dbReference type="EMBL" id="KIM90607.1"/>
    </source>
</evidence>
<keyword evidence="2" id="KW-1185">Reference proteome</keyword>
<gene>
    <name evidence="1" type="ORF">PILCRDRAFT_189544</name>
</gene>
<dbReference type="InParanoid" id="A0A0C3CLT3"/>
<evidence type="ECO:0000313" key="2">
    <source>
        <dbReference type="Proteomes" id="UP000054166"/>
    </source>
</evidence>
<reference evidence="2" key="2">
    <citation type="submission" date="2015-01" db="EMBL/GenBank/DDBJ databases">
        <title>Evolutionary Origins and Diversification of the Mycorrhizal Mutualists.</title>
        <authorList>
            <consortium name="DOE Joint Genome Institute"/>
            <consortium name="Mycorrhizal Genomics Consortium"/>
            <person name="Kohler A."/>
            <person name="Kuo A."/>
            <person name="Nagy L.G."/>
            <person name="Floudas D."/>
            <person name="Copeland A."/>
            <person name="Barry K.W."/>
            <person name="Cichocki N."/>
            <person name="Veneault-Fourrey C."/>
            <person name="LaButti K."/>
            <person name="Lindquist E.A."/>
            <person name="Lipzen A."/>
            <person name="Lundell T."/>
            <person name="Morin E."/>
            <person name="Murat C."/>
            <person name="Riley R."/>
            <person name="Ohm R."/>
            <person name="Sun H."/>
            <person name="Tunlid A."/>
            <person name="Henrissat B."/>
            <person name="Grigoriev I.V."/>
            <person name="Hibbett D.S."/>
            <person name="Martin F."/>
        </authorList>
    </citation>
    <scope>NUCLEOTIDE SEQUENCE [LARGE SCALE GENOMIC DNA]</scope>
    <source>
        <strain evidence="2">F 1598</strain>
    </source>
</reference>
<dbReference type="EMBL" id="KN832973">
    <property type="protein sequence ID" value="KIM90607.1"/>
    <property type="molecule type" value="Genomic_DNA"/>
</dbReference>
<organism evidence="1 2">
    <name type="scientific">Piloderma croceum (strain F 1598)</name>
    <dbReference type="NCBI Taxonomy" id="765440"/>
    <lineage>
        <taxon>Eukaryota</taxon>
        <taxon>Fungi</taxon>
        <taxon>Dikarya</taxon>
        <taxon>Basidiomycota</taxon>
        <taxon>Agaricomycotina</taxon>
        <taxon>Agaricomycetes</taxon>
        <taxon>Agaricomycetidae</taxon>
        <taxon>Atheliales</taxon>
        <taxon>Atheliaceae</taxon>
        <taxon>Piloderma</taxon>
    </lineage>
</organism>
<dbReference type="HOGENOM" id="CLU_018544_14_2_1"/>
<sequence>MSLPLAHRLPSELLGEIFVFSVPNISVWQFDNSAYREAVMLPGNICRKWREVALATPRMWTSISLNVADGYEEAELAMVSAWLERSAGCLLRLRLVRKSLTPVPAIIDAIIAHSHRCEHLNFVMPFAMIYCLAPAKHRFPQLQSLEIGCPPDEDLPWTMPLEAFEVAPQLRCLVIGNNVSPFFLRVPWSQLEYVHNTTCTVRSDECLEILRLSSNAENIQLELEDLAVPWHVWPVIQSQLEELMLATRTDIGWLLDHITLPSLRTFIYSEEYSCWSISADDLIGILELTPALMWLTLQGGTVVGLTSAVLGRLSRKVSEGGEAICLVPKLHTIVVDWYGLDEQAFVDMIESRWRVSHQAETSPDGNMSGVSQIQSVILEVGDAGHEIDPTAFGRLRQFASEGLDVEWQNVYASIELVDNSEGEEEED</sequence>
<dbReference type="STRING" id="765440.A0A0C3CLT3"/>
<protein>
    <submittedName>
        <fullName evidence="1">Uncharacterized protein</fullName>
    </submittedName>
</protein>
<reference evidence="1 2" key="1">
    <citation type="submission" date="2014-04" db="EMBL/GenBank/DDBJ databases">
        <authorList>
            <consortium name="DOE Joint Genome Institute"/>
            <person name="Kuo A."/>
            <person name="Tarkka M."/>
            <person name="Buscot F."/>
            <person name="Kohler A."/>
            <person name="Nagy L.G."/>
            <person name="Floudas D."/>
            <person name="Copeland A."/>
            <person name="Barry K.W."/>
            <person name="Cichocki N."/>
            <person name="Veneault-Fourrey C."/>
            <person name="LaButti K."/>
            <person name="Lindquist E.A."/>
            <person name="Lipzen A."/>
            <person name="Lundell T."/>
            <person name="Morin E."/>
            <person name="Murat C."/>
            <person name="Sun H."/>
            <person name="Tunlid A."/>
            <person name="Henrissat B."/>
            <person name="Grigoriev I.V."/>
            <person name="Hibbett D.S."/>
            <person name="Martin F."/>
            <person name="Nordberg H.P."/>
            <person name="Cantor M.N."/>
            <person name="Hua S.X."/>
        </authorList>
    </citation>
    <scope>NUCLEOTIDE SEQUENCE [LARGE SCALE GENOMIC DNA]</scope>
    <source>
        <strain evidence="1 2">F 1598</strain>
    </source>
</reference>
<proteinExistence type="predicted"/>
<dbReference type="AlphaFoldDB" id="A0A0C3CLT3"/>